<dbReference type="Proteomes" id="UP000349468">
    <property type="component" value="Unassembled WGS sequence"/>
</dbReference>
<protein>
    <submittedName>
        <fullName evidence="1">Uncharacterized protein</fullName>
    </submittedName>
</protein>
<organism evidence="1 2">
    <name type="scientific">Pseudomonas fluorescens</name>
    <dbReference type="NCBI Taxonomy" id="294"/>
    <lineage>
        <taxon>Bacteria</taxon>
        <taxon>Pseudomonadati</taxon>
        <taxon>Pseudomonadota</taxon>
        <taxon>Gammaproteobacteria</taxon>
        <taxon>Pseudomonadales</taxon>
        <taxon>Pseudomonadaceae</taxon>
        <taxon>Pseudomonas</taxon>
    </lineage>
</organism>
<accession>A0A5E7IDE5</accession>
<dbReference type="EMBL" id="CABVIK010000004">
    <property type="protein sequence ID" value="VVO74458.1"/>
    <property type="molecule type" value="Genomic_DNA"/>
</dbReference>
<reference evidence="1 2" key="1">
    <citation type="submission" date="2019-09" db="EMBL/GenBank/DDBJ databases">
        <authorList>
            <person name="Chandra G."/>
            <person name="Truman W A."/>
        </authorList>
    </citation>
    <scope>NUCLEOTIDE SEQUENCE [LARGE SCALE GENOMIC DNA]</scope>
    <source>
        <strain evidence="1">PS870</strain>
    </source>
</reference>
<name>A0A5E7IDE5_PSEFL</name>
<evidence type="ECO:0000313" key="1">
    <source>
        <dbReference type="EMBL" id="VVO74458.1"/>
    </source>
</evidence>
<dbReference type="AlphaFoldDB" id="A0A5E7IDE5"/>
<sequence>MRRPALLAPTGITNTDKQSTEVEQWLLMTIVQAVNR</sequence>
<evidence type="ECO:0000313" key="2">
    <source>
        <dbReference type="Proteomes" id="UP000349468"/>
    </source>
</evidence>
<gene>
    <name evidence="1" type="ORF">PS870_01466</name>
</gene>
<proteinExistence type="predicted"/>